<organism evidence="1">
    <name type="scientific">seawater metagenome</name>
    <dbReference type="NCBI Taxonomy" id="1561972"/>
    <lineage>
        <taxon>unclassified sequences</taxon>
        <taxon>metagenomes</taxon>
        <taxon>ecological metagenomes</taxon>
    </lineage>
</organism>
<protein>
    <submittedName>
        <fullName evidence="1">Uncharacterized protein</fullName>
    </submittedName>
</protein>
<gene>
    <name evidence="1" type="ORF">CPAV1605_262</name>
</gene>
<evidence type="ECO:0000313" key="1">
    <source>
        <dbReference type="EMBL" id="VVU94537.1"/>
    </source>
</evidence>
<proteinExistence type="predicted"/>
<reference evidence="1" key="1">
    <citation type="submission" date="2019-09" db="EMBL/GenBank/DDBJ databases">
        <authorList>
            <person name="Needham M D."/>
        </authorList>
    </citation>
    <scope>NUCLEOTIDE SEQUENCE</scope>
</reference>
<sequence length="834" mass="97932">MSKKNIDKLNDYKNKYLKYPTSDIYKSKYLKYRNDNSDIYKSKYLKYPTSDIYKSKYLKYPTSDIYKSKYLKYKKKYLELKAGSAAPITPVMNWGVGIEHEVLIIKNEDLKFTGKIIKDNMGDFENFASQPVIRTDILEDGVEYPAYEVAPYIDNNKIYKFFKTNGIPGQIKVLLTAFSELYSLRGIREQDILKQILKGIHLDGINIEEVNEFVTREWKNQKISTYVKEIKLYQDIYKLSYEAMTGQKIRYPKIGALFPILCPKDSENKFYSDYTGSYHLNLSLPYNQDDLLLQEKEYMGYDNKVNKIVKDFIWQTTSRFNIYERFQYLSGRQALDDILQDLIIKIPELDKLNFEKQVENYLLEIKEYNSTSIHNFMKDSTLELSNLAFFYINRDTPVIMIVLHMEDYFTRLLKIEDNSYRFDDIFKSLEILKSQKDEINDRRKFAFEINDDNTISVYSGNLLNKRIKTQIDEKSGTKYSLPNITRYGDQLVQEIKEELQNEINDKLENTCLFSFDDINLNYNLSKKYSTGYHKKVKTWALAIQWLIPLILSCYSSGDPFSAGDDDKLSELSLRLFIAGYSFINLSNIQKFNLPTGRGILSYQSQSNLVDLSKRDFIYPKSDYTGSSFRVDNRKGFGFGFELRMFDNFDCIHLEPLIEFIFLLADNLADQNIVEIPDNPFNNPVLNQETINILKEGWNTKISQEYKDLINKNLFPTNPLVFPVDITTAYDVTNFIFDYFQTKFINRGTGTGYYSKYLIDRDYVGNSDMPNINKLSWDMPFKDLIWEKNSQITTDILQSIQESKTKHELRTKLKDKLGKNYEGDVDDIIELLKPF</sequence>
<name>A0A5E8CHK4_9ZZZZ</name>
<dbReference type="EMBL" id="CABVLZ010000001">
    <property type="protein sequence ID" value="VVU94537.1"/>
    <property type="molecule type" value="Genomic_DNA"/>
</dbReference>
<accession>A0A5E8CHK4</accession>
<dbReference type="AlphaFoldDB" id="A0A5E8CHK4"/>